<evidence type="ECO:0000313" key="3">
    <source>
        <dbReference type="Proteomes" id="UP000268093"/>
    </source>
</evidence>
<dbReference type="EMBL" id="RBNI01016561">
    <property type="protein sequence ID" value="RUP07403.1"/>
    <property type="molecule type" value="Genomic_DNA"/>
</dbReference>
<evidence type="ECO:0000313" key="2">
    <source>
        <dbReference type="EMBL" id="RUP07403.1"/>
    </source>
</evidence>
<dbReference type="OrthoDB" id="8948423at2759"/>
<accession>A0A433AXI7</accession>
<dbReference type="Proteomes" id="UP000268093">
    <property type="component" value="Unassembled WGS sequence"/>
</dbReference>
<dbReference type="AlphaFoldDB" id="A0A433AXI7"/>
<reference evidence="2 3" key="1">
    <citation type="journal article" date="2018" name="New Phytol.">
        <title>Phylogenomics of Endogonaceae and evolution of mycorrhizas within Mucoromycota.</title>
        <authorList>
            <person name="Chang Y."/>
            <person name="Desiro A."/>
            <person name="Na H."/>
            <person name="Sandor L."/>
            <person name="Lipzen A."/>
            <person name="Clum A."/>
            <person name="Barry K."/>
            <person name="Grigoriev I.V."/>
            <person name="Martin F.M."/>
            <person name="Stajich J.E."/>
            <person name="Smith M.E."/>
            <person name="Bonito G."/>
            <person name="Spatafora J.W."/>
        </authorList>
    </citation>
    <scope>NUCLEOTIDE SEQUENCE [LARGE SCALE GENOMIC DNA]</scope>
    <source>
        <strain evidence="2 3">GMNB39</strain>
    </source>
</reference>
<name>A0A433AXI7_9FUNG</name>
<comment type="caution">
    <text evidence="2">The sequence shown here is derived from an EMBL/GenBank/DDBJ whole genome shotgun (WGS) entry which is preliminary data.</text>
</comment>
<feature type="region of interest" description="Disordered" evidence="1">
    <location>
        <begin position="63"/>
        <end position="92"/>
    </location>
</feature>
<sequence>MGKIARAREVFAEFVERASHNAIGGVEGLLDAVAVVHINVNVKNALVVPGKFGRQENDGYVYFPVSKKKKKKKPPSPHRDSPPSPPSTHAPQQLQNCQHNIIHIAKSGCLGLLGVMQAAGPVDGDVCLATVDLVGGTDGATGGNRAELKKTFKYRAVLAHIDY</sequence>
<protein>
    <submittedName>
        <fullName evidence="2">Uncharacterized protein</fullName>
    </submittedName>
</protein>
<organism evidence="2 3">
    <name type="scientific">Jimgerdemannia flammicorona</name>
    <dbReference type="NCBI Taxonomy" id="994334"/>
    <lineage>
        <taxon>Eukaryota</taxon>
        <taxon>Fungi</taxon>
        <taxon>Fungi incertae sedis</taxon>
        <taxon>Mucoromycota</taxon>
        <taxon>Mucoromycotina</taxon>
        <taxon>Endogonomycetes</taxon>
        <taxon>Endogonales</taxon>
        <taxon>Endogonaceae</taxon>
        <taxon>Jimgerdemannia</taxon>
    </lineage>
</organism>
<gene>
    <name evidence="2" type="ORF">BC936DRAFT_140189</name>
</gene>
<evidence type="ECO:0000256" key="1">
    <source>
        <dbReference type="SAM" id="MobiDB-lite"/>
    </source>
</evidence>
<keyword evidence="3" id="KW-1185">Reference proteome</keyword>
<proteinExistence type="predicted"/>
<feature type="compositionally biased region" description="Basic residues" evidence="1">
    <location>
        <begin position="66"/>
        <end position="76"/>
    </location>
</feature>